<reference evidence="5" key="1">
    <citation type="journal article" date="2021" name="Proc. Natl. Acad. Sci. U.S.A.">
        <title>A Catalog of Tens of Thousands of Viruses from Human Metagenomes Reveals Hidden Associations with Chronic Diseases.</title>
        <authorList>
            <person name="Tisza M.J."/>
            <person name="Buck C.B."/>
        </authorList>
    </citation>
    <scope>NUCLEOTIDE SEQUENCE</scope>
    <source>
        <strain evidence="5">CtzMH52</strain>
    </source>
</reference>
<dbReference type="InterPro" id="IPR038765">
    <property type="entry name" value="Papain-like_cys_pep_sf"/>
</dbReference>
<evidence type="ECO:0000256" key="1">
    <source>
        <dbReference type="ARBA" id="ARBA00022529"/>
    </source>
</evidence>
<dbReference type="InterPro" id="IPR036366">
    <property type="entry name" value="PGBDSf"/>
</dbReference>
<dbReference type="InterPro" id="IPR018711">
    <property type="entry name" value="NAGPA"/>
</dbReference>
<dbReference type="GO" id="GO:0001897">
    <property type="term" value="P:symbiont-mediated cytolysis of host cell"/>
    <property type="evidence" value="ECO:0007669"/>
    <property type="project" value="UniProtKB-ARBA"/>
</dbReference>
<name>A0A8S5N3D7_9CAUD</name>
<protein>
    <submittedName>
        <fullName evidence="5">CHAP domain protein</fullName>
    </submittedName>
</protein>
<accession>A0A8S5N3D7</accession>
<dbReference type="SUPFAM" id="SSF54001">
    <property type="entry name" value="Cysteine proteinases"/>
    <property type="match status" value="1"/>
</dbReference>
<dbReference type="Pfam" id="PF01471">
    <property type="entry name" value="PG_binding_1"/>
    <property type="match status" value="1"/>
</dbReference>
<dbReference type="EMBL" id="BK015048">
    <property type="protein sequence ID" value="DAD88786.1"/>
    <property type="molecule type" value="Genomic_DNA"/>
</dbReference>
<dbReference type="Pfam" id="PF09992">
    <property type="entry name" value="NAGPA"/>
    <property type="match status" value="1"/>
</dbReference>
<dbReference type="Pfam" id="PF05257">
    <property type="entry name" value="CHAP"/>
    <property type="match status" value="1"/>
</dbReference>
<keyword evidence="1" id="KW-0929">Antimicrobial</keyword>
<organism evidence="5">
    <name type="scientific">Podoviridae sp. ctzMH52</name>
    <dbReference type="NCBI Taxonomy" id="2826596"/>
    <lineage>
        <taxon>Viruses</taxon>
        <taxon>Duplodnaviria</taxon>
        <taxon>Heunggongvirae</taxon>
        <taxon>Uroviricota</taxon>
        <taxon>Caudoviricetes</taxon>
    </lineage>
</organism>
<feature type="domain" description="Phosphodiester glycosidase" evidence="4">
    <location>
        <begin position="38"/>
        <end position="199"/>
    </location>
</feature>
<feature type="domain" description="Peptidoglycan binding-like" evidence="2">
    <location>
        <begin position="225"/>
        <end position="274"/>
    </location>
</feature>
<evidence type="ECO:0000259" key="2">
    <source>
        <dbReference type="Pfam" id="PF01471"/>
    </source>
</evidence>
<sequence>MSKAVTVRFGPGGLQKIRLYVTKKTEKLTASQVRKRTGADVVINASLYDSNKWAPNCDVKADGKVLNDDKYSYRGLGWNSGEGVFHVATSAEMRSYDNFLSCVLLIWNGVAYPYHADAAVSRKSGRTVLLGLKDGSTVLRCFPDGPLSKTPKELQTALLGEFPAVDWALMLDGGGSVQLSQEGDEYIYSTRRVHNYLCFWRRKEDGCPYPEPTALVRQGSSGYGASWVQWQLQRHGGDLAVDGSFGTESARTLRAFQEVYGLEADGICGPATRIRLKAEREEKTVRAVLFAAASQVGITESPAGSNKVKYNTAYYGRKVSGSAYPWCMAFVWWVFRQAGLSLYKTASCSALVDRYKAQAPGQVIRGNYQPGDIVFFDFTGKRAKTEHVGIVAKVRADGTLETIEGNTGTGNDANGGAVMRRVRKTGLVTCAVRPNYET</sequence>
<dbReference type="SUPFAM" id="SSF47090">
    <property type="entry name" value="PGBD-like"/>
    <property type="match status" value="1"/>
</dbReference>
<proteinExistence type="predicted"/>
<evidence type="ECO:0000259" key="4">
    <source>
        <dbReference type="Pfam" id="PF09992"/>
    </source>
</evidence>
<feature type="domain" description="Peptidase C51" evidence="3">
    <location>
        <begin position="321"/>
        <end position="406"/>
    </location>
</feature>
<dbReference type="InterPro" id="IPR007921">
    <property type="entry name" value="CHAP_dom"/>
</dbReference>
<dbReference type="Gene3D" id="1.10.101.10">
    <property type="entry name" value="PGBD-like superfamily/PGBD"/>
    <property type="match status" value="1"/>
</dbReference>
<dbReference type="InterPro" id="IPR036365">
    <property type="entry name" value="PGBD-like_sf"/>
</dbReference>
<evidence type="ECO:0000259" key="3">
    <source>
        <dbReference type="Pfam" id="PF05257"/>
    </source>
</evidence>
<dbReference type="InterPro" id="IPR002477">
    <property type="entry name" value="Peptidoglycan-bd-like"/>
</dbReference>
<evidence type="ECO:0000313" key="5">
    <source>
        <dbReference type="EMBL" id="DAD88786.1"/>
    </source>
</evidence>
<dbReference type="Gene3D" id="3.90.1720.10">
    <property type="entry name" value="endopeptidase domain like (from Nostoc punctiforme)"/>
    <property type="match status" value="1"/>
</dbReference>